<dbReference type="InterPro" id="IPR050300">
    <property type="entry name" value="GDXG_lipolytic_enzyme"/>
</dbReference>
<dbReference type="GO" id="GO:0004806">
    <property type="term" value="F:triacylglycerol lipase activity"/>
    <property type="evidence" value="ECO:0007669"/>
    <property type="project" value="TreeGrafter"/>
</dbReference>
<reference evidence="4 5" key="1">
    <citation type="journal article" date="2019" name="ACS Chem. Biol.">
        <title>Identification and Mobilization of a Cryptic Antibiotic Biosynthesis Gene Locus from a Human-Pathogenic Nocardia Isolate.</title>
        <authorList>
            <person name="Herisse M."/>
            <person name="Ishida K."/>
            <person name="Porter J.L."/>
            <person name="Howden B."/>
            <person name="Hertweck C."/>
            <person name="Stinear T.P."/>
            <person name="Pidot S.J."/>
        </authorList>
    </citation>
    <scope>NUCLEOTIDE SEQUENCE [LARGE SCALE GENOMIC DNA]</scope>
    <source>
        <strain evidence="4 5">AUSMDU00024985</strain>
    </source>
</reference>
<dbReference type="EMBL" id="CP046171">
    <property type="protein sequence ID" value="QIS04341.1"/>
    <property type="molecule type" value="Genomic_DNA"/>
</dbReference>
<gene>
    <name evidence="4" type="ORF">F5X71_20210</name>
</gene>
<dbReference type="InterPro" id="IPR013094">
    <property type="entry name" value="AB_hydrolase_3"/>
</dbReference>
<dbReference type="SUPFAM" id="SSF53474">
    <property type="entry name" value="alpha/beta-Hydrolases"/>
    <property type="match status" value="1"/>
</dbReference>
<name>A0A6G9XTQ4_NOCBR</name>
<dbReference type="PANTHER" id="PTHR48081">
    <property type="entry name" value="AB HYDROLASE SUPERFAMILY PROTEIN C4A8.06C"/>
    <property type="match status" value="1"/>
</dbReference>
<protein>
    <submittedName>
        <fullName evidence="4">Alpha/beta hydrolase fold domain-containing protein</fullName>
    </submittedName>
</protein>
<evidence type="ECO:0000256" key="1">
    <source>
        <dbReference type="ARBA" id="ARBA00010515"/>
    </source>
</evidence>
<dbReference type="PANTHER" id="PTHR48081:SF30">
    <property type="entry name" value="ACETYL-HYDROLASE LIPR-RELATED"/>
    <property type="match status" value="1"/>
</dbReference>
<evidence type="ECO:0000259" key="3">
    <source>
        <dbReference type="Pfam" id="PF07859"/>
    </source>
</evidence>
<dbReference type="Proteomes" id="UP000501705">
    <property type="component" value="Chromosome"/>
</dbReference>
<evidence type="ECO:0000313" key="4">
    <source>
        <dbReference type="EMBL" id="QIS04341.1"/>
    </source>
</evidence>
<dbReference type="InterPro" id="IPR029058">
    <property type="entry name" value="AB_hydrolase_fold"/>
</dbReference>
<dbReference type="AlphaFoldDB" id="A0A6G9XTQ4"/>
<dbReference type="Pfam" id="PF07859">
    <property type="entry name" value="Abhydrolase_3"/>
    <property type="match status" value="1"/>
</dbReference>
<proteinExistence type="inferred from homology"/>
<accession>A0A6G9XTQ4</accession>
<dbReference type="RefSeq" id="WP_167463461.1">
    <property type="nucleotide sequence ID" value="NZ_CP046171.1"/>
</dbReference>
<evidence type="ECO:0000256" key="2">
    <source>
        <dbReference type="ARBA" id="ARBA00022801"/>
    </source>
</evidence>
<organism evidence="4 5">
    <name type="scientific">Nocardia brasiliensis</name>
    <dbReference type="NCBI Taxonomy" id="37326"/>
    <lineage>
        <taxon>Bacteria</taxon>
        <taxon>Bacillati</taxon>
        <taxon>Actinomycetota</taxon>
        <taxon>Actinomycetes</taxon>
        <taxon>Mycobacteriales</taxon>
        <taxon>Nocardiaceae</taxon>
        <taxon>Nocardia</taxon>
    </lineage>
</organism>
<dbReference type="Gene3D" id="3.40.50.1820">
    <property type="entry name" value="alpha/beta hydrolase"/>
    <property type="match status" value="1"/>
</dbReference>
<keyword evidence="2 4" id="KW-0378">Hydrolase</keyword>
<comment type="similarity">
    <text evidence="1">Belongs to the 'GDXG' lipolytic enzyme family.</text>
</comment>
<evidence type="ECO:0000313" key="5">
    <source>
        <dbReference type="Proteomes" id="UP000501705"/>
    </source>
</evidence>
<feature type="domain" description="Alpha/beta hydrolase fold-3" evidence="3">
    <location>
        <begin position="111"/>
        <end position="312"/>
    </location>
</feature>
<sequence>MSTSATTPAAHRVASVEIELASRASLLLRAAHALFRVTIRPGLDMIAILGERGPLRGAPAFRIANVAELIVLPLRPARGTRRRAMLYPDFRAEWLWHKDIPGPDDAGRGAILYLHGGGFITGGLHSHRRLAARIARAAGLPALVVDYRQLPKAHVTMSVQDAVQAYRSLLDRGFSPDRIVFVGDSAGGGLSFAAALAARDGGLPVPGAIVAISPWADFDPTARQGHPNDRTDAMLSAYSLSVPALVGLGRDGALDPSWSPVNHDFTGLPPTLIQVGSTEVLLTDAESLARRCGEAAVPCTLQIWDRAIHVFQAGADVLPDARAAVVEIGRFIRNVLDSSQFERRPVADMPAA</sequence>